<dbReference type="InterPro" id="IPR006694">
    <property type="entry name" value="Fatty_acid_hydroxylase"/>
</dbReference>
<dbReference type="Pfam" id="PF04116">
    <property type="entry name" value="FA_hydroxylase"/>
    <property type="match status" value="1"/>
</dbReference>
<feature type="transmembrane region" description="Helical" evidence="7">
    <location>
        <begin position="293"/>
        <end position="311"/>
    </location>
</feature>
<dbReference type="EMBL" id="FOLW01000005">
    <property type="protein sequence ID" value="SFC92464.1"/>
    <property type="molecule type" value="Genomic_DNA"/>
</dbReference>
<feature type="transmembrane region" description="Helical" evidence="7">
    <location>
        <begin position="258"/>
        <end position="281"/>
    </location>
</feature>
<reference evidence="9 10" key="1">
    <citation type="submission" date="2016-10" db="EMBL/GenBank/DDBJ databases">
        <authorList>
            <person name="Varghese N."/>
            <person name="Submissions S."/>
        </authorList>
    </citation>
    <scope>NUCLEOTIDE SEQUENCE [LARGE SCALE GENOMIC DNA]</scope>
    <source>
        <strain evidence="9 10">DSM 5563</strain>
    </source>
</reference>
<feature type="domain" description="Fatty acid hydroxylase" evidence="8">
    <location>
        <begin position="78"/>
        <end position="211"/>
    </location>
</feature>
<dbReference type="PANTHER" id="PTHR21624">
    <property type="entry name" value="STEROL DESATURASE-RELATED PROTEIN"/>
    <property type="match status" value="1"/>
</dbReference>
<evidence type="ECO:0000256" key="2">
    <source>
        <dbReference type="ARBA" id="ARBA00022692"/>
    </source>
</evidence>
<dbReference type="GO" id="GO:0006643">
    <property type="term" value="P:membrane lipid metabolic process"/>
    <property type="evidence" value="ECO:0007669"/>
    <property type="project" value="TreeGrafter"/>
</dbReference>
<keyword evidence="4" id="KW-0560">Oxidoreductase</keyword>
<evidence type="ECO:0000313" key="10">
    <source>
        <dbReference type="Proteomes" id="UP000226420"/>
    </source>
</evidence>
<dbReference type="AlphaFoldDB" id="A0AAJ5BHF7"/>
<feature type="transmembrane region" description="Helical" evidence="7">
    <location>
        <begin position="72"/>
        <end position="92"/>
    </location>
</feature>
<feature type="transmembrane region" description="Helical" evidence="7">
    <location>
        <begin position="342"/>
        <end position="362"/>
    </location>
</feature>
<evidence type="ECO:0000256" key="5">
    <source>
        <dbReference type="ARBA" id="ARBA00023098"/>
    </source>
</evidence>
<dbReference type="GO" id="GO:0050479">
    <property type="term" value="F:glyceryl-ether monooxygenase activity"/>
    <property type="evidence" value="ECO:0007669"/>
    <property type="project" value="TreeGrafter"/>
</dbReference>
<feature type="transmembrane region" description="Helical" evidence="7">
    <location>
        <begin position="318"/>
        <end position="336"/>
    </location>
</feature>
<organism evidence="9 10">
    <name type="scientific">Pragia fontium DSM 5563 = ATCC 49100</name>
    <dbReference type="NCBI Taxonomy" id="1122977"/>
    <lineage>
        <taxon>Bacteria</taxon>
        <taxon>Pseudomonadati</taxon>
        <taxon>Pseudomonadota</taxon>
        <taxon>Gammaproteobacteria</taxon>
        <taxon>Enterobacterales</taxon>
        <taxon>Budviciaceae</taxon>
        <taxon>Pragia</taxon>
    </lineage>
</organism>
<evidence type="ECO:0000256" key="7">
    <source>
        <dbReference type="SAM" id="Phobius"/>
    </source>
</evidence>
<dbReference type="PANTHER" id="PTHR21624:SF1">
    <property type="entry name" value="ALKYLGLYCEROL MONOOXYGENASE"/>
    <property type="match status" value="1"/>
</dbReference>
<dbReference type="Proteomes" id="UP000226420">
    <property type="component" value="Unassembled WGS sequence"/>
</dbReference>
<dbReference type="GO" id="GO:0005506">
    <property type="term" value="F:iron ion binding"/>
    <property type="evidence" value="ECO:0007669"/>
    <property type="project" value="InterPro"/>
</dbReference>
<feature type="transmembrane region" description="Helical" evidence="7">
    <location>
        <begin position="44"/>
        <end position="66"/>
    </location>
</feature>
<gene>
    <name evidence="9" type="ORF">SAMN02745723_105235</name>
</gene>
<dbReference type="GO" id="GO:0012505">
    <property type="term" value="C:endomembrane system"/>
    <property type="evidence" value="ECO:0007669"/>
    <property type="project" value="UniProtKB-SubCell"/>
</dbReference>
<keyword evidence="2 7" id="KW-0812">Transmembrane</keyword>
<comment type="subcellular location">
    <subcellularLocation>
        <location evidence="1">Endomembrane system</location>
        <topology evidence="1">Multi-pass membrane protein</topology>
    </subcellularLocation>
</comment>
<proteinExistence type="predicted"/>
<sequence>MNALAIPLVVMIGLMLFELWVLKNFRGQVIPWVDVIFNLNSGHILMWLFRGVEIACFAWVLNYFSFDLFSSVSPWVCWVFTFFAWDFCFYWLHRLHHQWRFLWAIHEVHHQGEHYNLSLGIRNSWYSSLSSIPFFTILAVMGVPLEIFITVSSIHYAVQFYNHNDVVGHSGILERFMITPAHHRIHHGANKQYINTNYGGTFLWWDKLFGSFQPELTEVSIVYGVPKTTKTNNPFWASNLPFFRFLRLKEPNIKPGKVFPVSIKLLATGGVLLFGIVLYYIHHEGTWEQKWHQPILFTLILSATLTLGAISDGKVWGWLGWIAIGLLLAFCGLFYLPVVDIFGVLLFSTLLLHTFLSFGYVIRNNGKGIEASSLSED</sequence>
<evidence type="ECO:0000256" key="3">
    <source>
        <dbReference type="ARBA" id="ARBA00022989"/>
    </source>
</evidence>
<evidence type="ECO:0000256" key="1">
    <source>
        <dbReference type="ARBA" id="ARBA00004127"/>
    </source>
</evidence>
<name>A0AAJ5BHF7_9GAMM</name>
<keyword evidence="6 7" id="KW-0472">Membrane</keyword>
<evidence type="ECO:0000313" key="9">
    <source>
        <dbReference type="EMBL" id="SFC92464.1"/>
    </source>
</evidence>
<keyword evidence="3 7" id="KW-1133">Transmembrane helix</keyword>
<dbReference type="GO" id="GO:0008610">
    <property type="term" value="P:lipid biosynthetic process"/>
    <property type="evidence" value="ECO:0007669"/>
    <property type="project" value="InterPro"/>
</dbReference>
<dbReference type="InterPro" id="IPR051689">
    <property type="entry name" value="Sterol_desaturase/TMEM195"/>
</dbReference>
<protein>
    <submittedName>
        <fullName evidence="9">Sterol desaturase/sphingolipid hydroxylase, fatty acid hydroxylase superfamily</fullName>
    </submittedName>
</protein>
<evidence type="ECO:0000259" key="8">
    <source>
        <dbReference type="Pfam" id="PF04116"/>
    </source>
</evidence>
<comment type="caution">
    <text evidence="9">The sequence shown here is derived from an EMBL/GenBank/DDBJ whole genome shotgun (WGS) entry which is preliminary data.</text>
</comment>
<evidence type="ECO:0000256" key="6">
    <source>
        <dbReference type="ARBA" id="ARBA00023136"/>
    </source>
</evidence>
<keyword evidence="5" id="KW-0443">Lipid metabolism</keyword>
<feature type="transmembrane region" description="Helical" evidence="7">
    <location>
        <begin position="6"/>
        <end position="23"/>
    </location>
</feature>
<dbReference type="RefSeq" id="WP_074822819.1">
    <property type="nucleotide sequence ID" value="NZ_FOLW01000005.1"/>
</dbReference>
<accession>A0AAJ5BHF7</accession>
<evidence type="ECO:0000256" key="4">
    <source>
        <dbReference type="ARBA" id="ARBA00023002"/>
    </source>
</evidence>
<dbReference type="GO" id="GO:0016020">
    <property type="term" value="C:membrane"/>
    <property type="evidence" value="ECO:0007669"/>
    <property type="project" value="GOC"/>
</dbReference>